<evidence type="ECO:0000256" key="4">
    <source>
        <dbReference type="PROSITE-ProRule" id="PRU00290"/>
    </source>
</evidence>
<dbReference type="RefSeq" id="XP_009829540.1">
    <property type="nucleotide sequence ID" value="XM_009831238.1"/>
</dbReference>
<dbReference type="Gene3D" id="1.20.5.110">
    <property type="match status" value="1"/>
</dbReference>
<dbReference type="CDD" id="cd14824">
    <property type="entry name" value="Longin"/>
    <property type="match status" value="1"/>
</dbReference>
<dbReference type="STRING" id="112090.W4GP04"/>
<dbReference type="GO" id="GO:0012505">
    <property type="term" value="C:endomembrane system"/>
    <property type="evidence" value="ECO:0007669"/>
    <property type="project" value="UniProtKB-SubCell"/>
</dbReference>
<accession>W4GP04</accession>
<dbReference type="InterPro" id="IPR010908">
    <property type="entry name" value="Longin_dom"/>
</dbReference>
<dbReference type="InterPro" id="IPR051097">
    <property type="entry name" value="Synaptobrevin-like_transport"/>
</dbReference>
<reference evidence="8" key="1">
    <citation type="submission" date="2013-12" db="EMBL/GenBank/DDBJ databases">
        <title>The Genome Sequence of Aphanomyces astaci APO3.</title>
        <authorList>
            <consortium name="The Broad Institute Genomics Platform"/>
            <person name="Russ C."/>
            <person name="Tyler B."/>
            <person name="van West P."/>
            <person name="Dieguez-Uribeondo J."/>
            <person name="Young S.K."/>
            <person name="Zeng Q."/>
            <person name="Gargeya S."/>
            <person name="Fitzgerald M."/>
            <person name="Abouelleil A."/>
            <person name="Alvarado L."/>
            <person name="Chapman S.B."/>
            <person name="Gainer-Dewar J."/>
            <person name="Goldberg J."/>
            <person name="Griggs A."/>
            <person name="Gujja S."/>
            <person name="Hansen M."/>
            <person name="Howarth C."/>
            <person name="Imamovic A."/>
            <person name="Ireland A."/>
            <person name="Larimer J."/>
            <person name="McCowan C."/>
            <person name="Murphy C."/>
            <person name="Pearson M."/>
            <person name="Poon T.W."/>
            <person name="Priest M."/>
            <person name="Roberts A."/>
            <person name="Saif S."/>
            <person name="Shea T."/>
            <person name="Sykes S."/>
            <person name="Wortman J."/>
            <person name="Nusbaum C."/>
            <person name="Birren B."/>
        </authorList>
    </citation>
    <scope>NUCLEOTIDE SEQUENCE [LARGE SCALE GENOMIC DNA]</scope>
    <source>
        <strain evidence="8">APO3</strain>
    </source>
</reference>
<dbReference type="SMART" id="SM01270">
    <property type="entry name" value="Longin"/>
    <property type="match status" value="1"/>
</dbReference>
<dbReference type="InterPro" id="IPR011012">
    <property type="entry name" value="Longin-like_dom_sf"/>
</dbReference>
<comment type="subcellular location">
    <subcellularLocation>
        <location evidence="3">Endomembrane system</location>
        <topology evidence="3">Single-pass type IV membrane protein</topology>
    </subcellularLocation>
</comment>
<name>W4GP04_APHAT</name>
<feature type="domain" description="V-SNARE coiled-coil homology" evidence="7">
    <location>
        <begin position="125"/>
        <end position="185"/>
    </location>
</feature>
<evidence type="ECO:0000256" key="3">
    <source>
        <dbReference type="ARBA" id="ARBA00046280"/>
    </source>
</evidence>
<dbReference type="AlphaFoldDB" id="W4GP04"/>
<feature type="transmembrane region" description="Helical" evidence="5">
    <location>
        <begin position="189"/>
        <end position="208"/>
    </location>
</feature>
<dbReference type="Pfam" id="PF00957">
    <property type="entry name" value="Synaptobrevin"/>
    <property type="match status" value="1"/>
</dbReference>
<dbReference type="PROSITE" id="PS50859">
    <property type="entry name" value="LONGIN"/>
    <property type="match status" value="1"/>
</dbReference>
<keyword evidence="2 5" id="KW-0472">Membrane</keyword>
<evidence type="ECO:0000256" key="2">
    <source>
        <dbReference type="ARBA" id="ARBA00023136"/>
    </source>
</evidence>
<organism evidence="8">
    <name type="scientific">Aphanomyces astaci</name>
    <name type="common">Crayfish plague agent</name>
    <dbReference type="NCBI Taxonomy" id="112090"/>
    <lineage>
        <taxon>Eukaryota</taxon>
        <taxon>Sar</taxon>
        <taxon>Stramenopiles</taxon>
        <taxon>Oomycota</taxon>
        <taxon>Saprolegniomycetes</taxon>
        <taxon>Saprolegniales</taxon>
        <taxon>Verrucalvaceae</taxon>
        <taxon>Aphanomyces</taxon>
    </lineage>
</organism>
<dbReference type="InterPro" id="IPR042855">
    <property type="entry name" value="V_SNARE_CC"/>
</dbReference>
<keyword evidence="5" id="KW-1133">Transmembrane helix</keyword>
<sequence>MPISYAMIARDLAVLCEYTDEPVDTEPAKFAHAVLRDIVDKAHPTETRNVFTMGKRVYYYYLFDGLTYICMCDETFQREAAYAMLEETKNEFLSRSGHRSKTPKDFASYLHAIMTKYENVKIRTKIDVVTDQVKEVKNKMADSLHRLLERGVKMNDLVTKTEKLHHDALVFQQSSTKLKNVLWWKNIKYQLLALVLFAVLMWIGASWICGWDMSSCSSGSNTRNIPMIRDISHSVSSGIDSAQHGIESTVDSAQQQQVGSTIDKAKGVAADALHR</sequence>
<dbReference type="SUPFAM" id="SSF58038">
    <property type="entry name" value="SNARE fusion complex"/>
    <property type="match status" value="1"/>
</dbReference>
<comment type="similarity">
    <text evidence="1">Belongs to the synaptobrevin family.</text>
</comment>
<dbReference type="PROSITE" id="PS50892">
    <property type="entry name" value="V_SNARE"/>
    <property type="match status" value="1"/>
</dbReference>
<keyword evidence="5" id="KW-0812">Transmembrane</keyword>
<gene>
    <name evidence="8" type="ORF">H257_06125</name>
</gene>
<protein>
    <recommendedName>
        <fullName evidence="9">V-SNARE coiled-coil homology domain-containing protein</fullName>
    </recommendedName>
</protein>
<dbReference type="GeneID" id="20808121"/>
<feature type="domain" description="Longin" evidence="6">
    <location>
        <begin position="7"/>
        <end position="114"/>
    </location>
</feature>
<evidence type="ECO:0000259" key="6">
    <source>
        <dbReference type="PROSITE" id="PS50859"/>
    </source>
</evidence>
<dbReference type="VEuPathDB" id="FungiDB:H257_06125"/>
<evidence type="ECO:0000313" key="8">
    <source>
        <dbReference type="EMBL" id="ETV80593.1"/>
    </source>
</evidence>
<evidence type="ECO:0000259" key="7">
    <source>
        <dbReference type="PROSITE" id="PS50892"/>
    </source>
</evidence>
<dbReference type="Gene3D" id="3.30.450.50">
    <property type="entry name" value="Longin domain"/>
    <property type="match status" value="1"/>
</dbReference>
<dbReference type="Pfam" id="PF13774">
    <property type="entry name" value="Longin"/>
    <property type="match status" value="1"/>
</dbReference>
<proteinExistence type="inferred from homology"/>
<evidence type="ECO:0000256" key="5">
    <source>
        <dbReference type="SAM" id="Phobius"/>
    </source>
</evidence>
<dbReference type="PANTHER" id="PTHR21136">
    <property type="entry name" value="SNARE PROTEINS"/>
    <property type="match status" value="1"/>
</dbReference>
<evidence type="ECO:0000256" key="1">
    <source>
        <dbReference type="ARBA" id="ARBA00008025"/>
    </source>
</evidence>
<evidence type="ECO:0008006" key="9">
    <source>
        <dbReference type="Google" id="ProtNLM"/>
    </source>
</evidence>
<dbReference type="EMBL" id="KI913125">
    <property type="protein sequence ID" value="ETV80593.1"/>
    <property type="molecule type" value="Genomic_DNA"/>
</dbReference>
<dbReference type="OrthoDB" id="248747at2759"/>
<dbReference type="SUPFAM" id="SSF64356">
    <property type="entry name" value="SNARE-like"/>
    <property type="match status" value="1"/>
</dbReference>
<dbReference type="PANTHER" id="PTHR21136:SF168">
    <property type="entry name" value="VESICLE-ASSOCIATED MEMBRANE PROTEIN 9"/>
    <property type="match status" value="1"/>
</dbReference>
<keyword evidence="4" id="KW-0175">Coiled coil</keyword>